<evidence type="ECO:0000313" key="2">
    <source>
        <dbReference type="EMBL" id="MDP9962290.1"/>
    </source>
</evidence>
<comment type="caution">
    <text evidence="2">The sequence shown here is derived from an EMBL/GenBank/DDBJ whole genome shotgun (WGS) entry which is preliminary data.</text>
</comment>
<sequence length="1246" mass="139298">MMKRKITLTTALILSFANLYSQVDKTKPYYFKDFPQTPSTSAFQRYGEIQNAEYTGANSPLIPLYTIEEGDIKIPLNLNYISGNGVKVRDEASSVGLGWGIPMATITQYVSGGFDDFSQYNKLKFDFLYDSTPPFIRNNFEACENSAIPSQYLNQLGYDKYTYYKSMKAMLPIGGYFKNYNYGLTEYDTAPDIFVCNLFGEKVEFITSNFITNLYPNSLNFTPRFESINKRGYKIEYNATDLFVITNPAGIKYYFSKAEEFGSASHNSNGTTTMSNVQGRNYVVTKIIDKNNRTINIDYKENLEPGAISPYAQHLNLTLAYNYSTHGDYAFPPNSYYVGDCKPTNGYGGEYNGHYNGQNYSIAPYTSAQAVGEYLAPGGFHMGYYTKNLLLVKEILGDFGKISFSYSNREDWAKSNKLDQIAVVNNSSQITKKIAFNYSYFNSQSSKTVRSESGNLNIPQSNVPITDLNRFSKRLKLNSIVINDVDQYSFKYNSIPLPDKDSFAVDYWGYFNGNVDNKTLFPNPTDFNFALNGGTSVPLNDKNNNAKKANLDFTKAGILEKITYPTKGYAKFDYELNSADNLFVSEYPTSINEGNGVRLKKQANYDLNDNVLTQTIFEYDGGKSHNPLDLFKKTTTRLISGVNGSFNSFTTYNFTTLSLLAVSDNTSSPLSSGNMVGYSTVTKKEVDNNVAKGKITTYYYNNPETEYQFKDDKVPVYFPKIKSKDNPDNGLVNKVKVFDSNDSLVKEIENQYSNSLSNLFYGSSLILYHSVAYTNACAIASSCNNNGVYQPDLVDNAVTAFSFYPIFSKQTLLKSSKTIDYLNNKAVPTKVDYVYNSFNFPQQTQTLTSTSDYIVEGFGYSGDSDRFKLANILSEITGSNMSKNGTQIFNRGSKHDDSTHFNPTSTTTYNLHDPNINTPPDVTFDKYNSKGKILQYTTKERSPVTIIWGYKQTYPIAKIEGATYSQVMQAFGLDTNDSNSYLQLEIVKKSDLDTDDASEGTLVTVLDNFKKKVEFKDFKITLYAYDPLIGVKTITSPSGFKEFYKYDTSNRLVSVLDKEGNIIKENTYNFAPTTYYSVEKSRTFTRDNCGSNAIGGAYTYVVPEGQYTSIISQTDADQKAQNDLNANGQAAANTNAACTTLNCSITKGSGISQFHYGSISLNSPIEYRVQMGFRYFSNLSWNTGVVVGKISGNCVPASQRSSSTFANGVWLLTIDTSGNIIAKISSASPSLVNDMNLVFDFTFSIY</sequence>
<dbReference type="InterPro" id="IPR046020">
    <property type="entry name" value="DUF5977"/>
</dbReference>
<keyword evidence="3" id="KW-1185">Reference proteome</keyword>
<proteinExistence type="predicted"/>
<dbReference type="RefSeq" id="WP_306846731.1">
    <property type="nucleotide sequence ID" value="NZ_JAUSRL010000015.1"/>
</dbReference>
<dbReference type="Pfam" id="PF19404">
    <property type="entry name" value="DUF5977"/>
    <property type="match status" value="1"/>
</dbReference>
<organism evidence="2 3">
    <name type="scientific">Chryseobacterium lathyri</name>
    <dbReference type="NCBI Taxonomy" id="395933"/>
    <lineage>
        <taxon>Bacteria</taxon>
        <taxon>Pseudomonadati</taxon>
        <taxon>Bacteroidota</taxon>
        <taxon>Flavobacteriia</taxon>
        <taxon>Flavobacteriales</taxon>
        <taxon>Weeksellaceae</taxon>
        <taxon>Chryseobacterium group</taxon>
        <taxon>Chryseobacterium</taxon>
    </lineage>
</organism>
<evidence type="ECO:0000313" key="3">
    <source>
        <dbReference type="Proteomes" id="UP001235513"/>
    </source>
</evidence>
<protein>
    <recommendedName>
        <fullName evidence="1">DUF5977 domain-containing protein</fullName>
    </recommendedName>
</protein>
<name>A0ABT9SV31_9FLAO</name>
<gene>
    <name evidence="2" type="ORF">J2T04_004218</name>
</gene>
<dbReference type="Proteomes" id="UP001235513">
    <property type="component" value="Unassembled WGS sequence"/>
</dbReference>
<dbReference type="EMBL" id="JAUSRL010000015">
    <property type="protein sequence ID" value="MDP9962290.1"/>
    <property type="molecule type" value="Genomic_DNA"/>
</dbReference>
<feature type="domain" description="DUF5977" evidence="1">
    <location>
        <begin position="1075"/>
        <end position="1139"/>
    </location>
</feature>
<accession>A0ABT9SV31</accession>
<reference evidence="2 3" key="1">
    <citation type="submission" date="2023-07" db="EMBL/GenBank/DDBJ databases">
        <title>Sorghum-associated microbial communities from plants grown in Nebraska, USA.</title>
        <authorList>
            <person name="Schachtman D."/>
        </authorList>
    </citation>
    <scope>NUCLEOTIDE SEQUENCE [LARGE SCALE GENOMIC DNA]</scope>
    <source>
        <strain evidence="2 3">CC351</strain>
    </source>
</reference>
<evidence type="ECO:0000259" key="1">
    <source>
        <dbReference type="Pfam" id="PF19404"/>
    </source>
</evidence>